<evidence type="ECO:0000256" key="3">
    <source>
        <dbReference type="ARBA" id="ARBA00022692"/>
    </source>
</evidence>
<dbReference type="GO" id="GO:0005886">
    <property type="term" value="C:plasma membrane"/>
    <property type="evidence" value="ECO:0007669"/>
    <property type="project" value="UniProtKB-SubCell"/>
</dbReference>
<dbReference type="InterPro" id="IPR011701">
    <property type="entry name" value="MFS"/>
</dbReference>
<keyword evidence="5 6" id="KW-0472">Membrane</keyword>
<name>A0A1W1VYW8_9FIRM</name>
<feature type="transmembrane region" description="Helical" evidence="6">
    <location>
        <begin position="366"/>
        <end position="387"/>
    </location>
</feature>
<dbReference type="Gene3D" id="1.20.1250.20">
    <property type="entry name" value="MFS general substrate transporter like domains"/>
    <property type="match status" value="1"/>
</dbReference>
<accession>A0A1W1VYW8</accession>
<dbReference type="GO" id="GO:0022857">
    <property type="term" value="F:transmembrane transporter activity"/>
    <property type="evidence" value="ECO:0007669"/>
    <property type="project" value="InterPro"/>
</dbReference>
<organism evidence="8 9">
    <name type="scientific">Thermanaeromonas toyohensis ToBE</name>
    <dbReference type="NCBI Taxonomy" id="698762"/>
    <lineage>
        <taxon>Bacteria</taxon>
        <taxon>Bacillati</taxon>
        <taxon>Bacillota</taxon>
        <taxon>Clostridia</taxon>
        <taxon>Neomoorellales</taxon>
        <taxon>Neomoorellaceae</taxon>
        <taxon>Thermanaeromonas</taxon>
    </lineage>
</organism>
<feature type="transmembrane region" description="Helical" evidence="6">
    <location>
        <begin position="72"/>
        <end position="88"/>
    </location>
</feature>
<reference evidence="8 9" key="1">
    <citation type="submission" date="2017-04" db="EMBL/GenBank/DDBJ databases">
        <authorList>
            <person name="Afonso C.L."/>
            <person name="Miller P.J."/>
            <person name="Scott M.A."/>
            <person name="Spackman E."/>
            <person name="Goraichik I."/>
            <person name="Dimitrov K.M."/>
            <person name="Suarez D.L."/>
            <person name="Swayne D.E."/>
        </authorList>
    </citation>
    <scope>NUCLEOTIDE SEQUENCE [LARGE SCALE GENOMIC DNA]</scope>
    <source>
        <strain evidence="8 9">ToBE</strain>
    </source>
</reference>
<feature type="transmembrane region" description="Helical" evidence="6">
    <location>
        <begin position="215"/>
        <end position="239"/>
    </location>
</feature>
<keyword evidence="4 6" id="KW-1133">Transmembrane helix</keyword>
<comment type="subcellular location">
    <subcellularLocation>
        <location evidence="1">Cell membrane</location>
        <topology evidence="1">Multi-pass membrane protein</topology>
    </subcellularLocation>
</comment>
<dbReference type="RefSeq" id="WP_084665951.1">
    <property type="nucleotide sequence ID" value="NZ_LT838272.1"/>
</dbReference>
<feature type="transmembrane region" description="Helical" evidence="6">
    <location>
        <begin position="282"/>
        <end position="298"/>
    </location>
</feature>
<dbReference type="EMBL" id="LT838272">
    <property type="protein sequence ID" value="SMB98572.1"/>
    <property type="molecule type" value="Genomic_DNA"/>
</dbReference>
<protein>
    <submittedName>
        <fullName evidence="8">MFS transporter, FSR family, fosmidomycin resistance protein</fullName>
    </submittedName>
</protein>
<evidence type="ECO:0000313" key="9">
    <source>
        <dbReference type="Proteomes" id="UP000192569"/>
    </source>
</evidence>
<dbReference type="InterPro" id="IPR020846">
    <property type="entry name" value="MFS_dom"/>
</dbReference>
<evidence type="ECO:0000313" key="8">
    <source>
        <dbReference type="EMBL" id="SMB98572.1"/>
    </source>
</evidence>
<dbReference type="STRING" id="698762.SAMN00808754_2416"/>
<evidence type="ECO:0000256" key="4">
    <source>
        <dbReference type="ARBA" id="ARBA00022989"/>
    </source>
</evidence>
<evidence type="ECO:0000256" key="2">
    <source>
        <dbReference type="ARBA" id="ARBA00022448"/>
    </source>
</evidence>
<feature type="domain" description="Major facilitator superfamily (MFS) profile" evidence="7">
    <location>
        <begin position="7"/>
        <end position="392"/>
    </location>
</feature>
<feature type="transmembrane region" description="Helical" evidence="6">
    <location>
        <begin position="251"/>
        <end position="270"/>
    </location>
</feature>
<dbReference type="CDD" id="cd17478">
    <property type="entry name" value="MFS_FsR"/>
    <property type="match status" value="1"/>
</dbReference>
<evidence type="ECO:0000259" key="7">
    <source>
        <dbReference type="PROSITE" id="PS50850"/>
    </source>
</evidence>
<dbReference type="PANTHER" id="PTHR43129:SF1">
    <property type="entry name" value="FOSMIDOMYCIN RESISTANCE PROTEIN"/>
    <property type="match status" value="1"/>
</dbReference>
<gene>
    <name evidence="8" type="ORF">SAMN00808754_2416</name>
</gene>
<dbReference type="AlphaFoldDB" id="A0A1W1VYW8"/>
<evidence type="ECO:0000256" key="1">
    <source>
        <dbReference type="ARBA" id="ARBA00004651"/>
    </source>
</evidence>
<dbReference type="PANTHER" id="PTHR43129">
    <property type="entry name" value="FOSMIDOMYCIN RESISTANCE PROTEIN"/>
    <property type="match status" value="1"/>
</dbReference>
<dbReference type="OrthoDB" id="9770492at2"/>
<sequence length="396" mass="42186">MNQNKRFLYLLSLGHFLTDLNQGLLPIFLSIYKEQFSLSYTAASLVALISNLSSSVIQPLFGFWSDRRGSRWMLPAGCFLATLGMALAGWAPNYLTLILAVFLSGLGVASYHPEASKTAHYLSEEQQASSMAIFSVGGNLGFGLGPLVAAFLLAHGGTRSSPFLLFPAGLLSVYLWYSLPLLGRILANVSSSSPKPSPRYKEEGNQVLRAGNTKALLLLLAIVILRSWLHAGMTFYIPFYFINYLGGDPTFSSSLLGIFLVAGALGTLVGGHLADRWGARRLILLSMALMIPLALSLPHVRPPWLYLLVGVSGFILISSFAPSIVLAQNLLPGHVGIASGLMIGFAVGTGGLGLTILGGIADTIGVPQTLSLMSLLPILALGLGLFLPDVRRALSV</sequence>
<dbReference type="Proteomes" id="UP000192569">
    <property type="component" value="Chromosome I"/>
</dbReference>
<proteinExistence type="predicted"/>
<feature type="transmembrane region" description="Helical" evidence="6">
    <location>
        <begin position="165"/>
        <end position="187"/>
    </location>
</feature>
<feature type="transmembrane region" description="Helical" evidence="6">
    <location>
        <begin position="132"/>
        <end position="153"/>
    </location>
</feature>
<keyword evidence="3 6" id="KW-0812">Transmembrane</keyword>
<dbReference type="SUPFAM" id="SSF103473">
    <property type="entry name" value="MFS general substrate transporter"/>
    <property type="match status" value="1"/>
</dbReference>
<feature type="transmembrane region" description="Helical" evidence="6">
    <location>
        <begin position="304"/>
        <end position="327"/>
    </location>
</feature>
<dbReference type="PROSITE" id="PS50850">
    <property type="entry name" value="MFS"/>
    <property type="match status" value="1"/>
</dbReference>
<evidence type="ECO:0000256" key="5">
    <source>
        <dbReference type="ARBA" id="ARBA00023136"/>
    </source>
</evidence>
<keyword evidence="2" id="KW-0813">Transport</keyword>
<feature type="transmembrane region" description="Helical" evidence="6">
    <location>
        <begin position="339"/>
        <end position="360"/>
    </location>
</feature>
<keyword evidence="9" id="KW-1185">Reference proteome</keyword>
<feature type="transmembrane region" description="Helical" evidence="6">
    <location>
        <begin position="7"/>
        <end position="32"/>
    </location>
</feature>
<feature type="transmembrane region" description="Helical" evidence="6">
    <location>
        <begin position="94"/>
        <end position="111"/>
    </location>
</feature>
<evidence type="ECO:0000256" key="6">
    <source>
        <dbReference type="SAM" id="Phobius"/>
    </source>
</evidence>
<dbReference type="Pfam" id="PF07690">
    <property type="entry name" value="MFS_1"/>
    <property type="match status" value="1"/>
</dbReference>
<feature type="transmembrane region" description="Helical" evidence="6">
    <location>
        <begin position="38"/>
        <end position="60"/>
    </location>
</feature>
<dbReference type="InterPro" id="IPR036259">
    <property type="entry name" value="MFS_trans_sf"/>
</dbReference>